<feature type="domain" description="Mur ligase C-terminal" evidence="13">
    <location>
        <begin position="300"/>
        <end position="363"/>
    </location>
</feature>
<feature type="binding site" evidence="10">
    <location>
        <begin position="95"/>
        <end position="101"/>
    </location>
    <ligand>
        <name>ATP</name>
        <dbReference type="ChEBI" id="CHEBI:30616"/>
    </ligand>
</feature>
<evidence type="ECO:0000256" key="2">
    <source>
        <dbReference type="ARBA" id="ARBA00022598"/>
    </source>
</evidence>
<sequence length="427" mass="47379">MEALYELFQSSTGVETDTRKIRKGSLFFCLKGANFDGNTFAEEAIKSGAIGAVIDNPQYHIEGKTILVEDALLTLQHLARHHRNQFQIPVIGITGSNGKTTSKELISAVLATQYHVHFTQGNFNNHIGVPLTLLQLTKVHDIAVIEMGANKPGDIKELVEIALPTHGIITNIGRAHLEGFKSLEGVIKTKTELFDFLAQSKGHIFANKQDETIVAKLPHTTHNHFYNDDSELGGSLLKLTPLVEMEWFESGYSSPAIQTNLVGEYNFINFLAAIRIGRFFGISPENCNKAISGYEPTNNRSQVSKTERNTLIVDCYNANPTSMRSALSSFAKIDTHAKIFILGDMREMGDDAPMVHEEVVQQTIDLRLSGFFIGEEFLKFKGMHPNAIFLKSTEPLIEHFTNNPPADLLILLKGSRGISLEKVIPYL</sequence>
<dbReference type="InterPro" id="IPR035911">
    <property type="entry name" value="MurE/MurF_N"/>
</dbReference>
<name>A0A556MJU3_9FLAO</name>
<dbReference type="Gene3D" id="3.90.190.20">
    <property type="entry name" value="Mur ligase, C-terminal domain"/>
    <property type="match status" value="1"/>
</dbReference>
<dbReference type="InterPro" id="IPR004101">
    <property type="entry name" value="Mur_ligase_C"/>
</dbReference>
<dbReference type="GO" id="GO:0009252">
    <property type="term" value="P:peptidoglycan biosynthetic process"/>
    <property type="evidence" value="ECO:0007669"/>
    <property type="project" value="UniProtKB-UniRule"/>
</dbReference>
<comment type="function">
    <text evidence="10 11">Involved in cell wall formation. Catalyzes the final step in the synthesis of UDP-N-acetylmuramoyl-pentapeptide, the precursor of murein.</text>
</comment>
<dbReference type="GO" id="GO:0047480">
    <property type="term" value="F:UDP-N-acetylmuramoyl-tripeptide-D-alanyl-D-alanine ligase activity"/>
    <property type="evidence" value="ECO:0007669"/>
    <property type="project" value="UniProtKB-UniRule"/>
</dbReference>
<dbReference type="InterPro" id="IPR000713">
    <property type="entry name" value="Mur_ligase_N"/>
</dbReference>
<dbReference type="SUPFAM" id="SSF63418">
    <property type="entry name" value="MurE/MurF N-terminal domain"/>
    <property type="match status" value="1"/>
</dbReference>
<comment type="similarity">
    <text evidence="10">Belongs to the MurCDEF family. MurF subfamily.</text>
</comment>
<comment type="pathway">
    <text evidence="10 11">Cell wall biogenesis; peptidoglycan biosynthesis.</text>
</comment>
<dbReference type="GO" id="GO:0005524">
    <property type="term" value="F:ATP binding"/>
    <property type="evidence" value="ECO:0007669"/>
    <property type="project" value="UniProtKB-UniRule"/>
</dbReference>
<dbReference type="InterPro" id="IPR005863">
    <property type="entry name" value="UDP-N-AcMur_synth"/>
</dbReference>
<evidence type="ECO:0000256" key="8">
    <source>
        <dbReference type="ARBA" id="ARBA00023306"/>
    </source>
</evidence>
<comment type="subcellular location">
    <subcellularLocation>
        <location evidence="10 11">Cytoplasm</location>
    </subcellularLocation>
</comment>
<dbReference type="OrthoDB" id="9801978at2"/>
<evidence type="ECO:0000259" key="14">
    <source>
        <dbReference type="Pfam" id="PF08245"/>
    </source>
</evidence>
<dbReference type="PANTHER" id="PTHR43024">
    <property type="entry name" value="UDP-N-ACETYLMURAMOYL-TRIPEPTIDE--D-ALANYL-D-ALANINE LIGASE"/>
    <property type="match status" value="1"/>
</dbReference>
<feature type="domain" description="Mur ligase central" evidence="14">
    <location>
        <begin position="93"/>
        <end position="275"/>
    </location>
</feature>
<dbReference type="Pfam" id="PF02875">
    <property type="entry name" value="Mur_ligase_C"/>
    <property type="match status" value="1"/>
</dbReference>
<evidence type="ECO:0000256" key="1">
    <source>
        <dbReference type="ARBA" id="ARBA00022490"/>
    </source>
</evidence>
<dbReference type="Gene3D" id="3.40.1190.10">
    <property type="entry name" value="Mur-like, catalytic domain"/>
    <property type="match status" value="1"/>
</dbReference>
<protein>
    <recommendedName>
        <fullName evidence="10 11">UDP-N-acetylmuramoyl-tripeptide--D-alanyl-D-alanine ligase</fullName>
        <ecNumber evidence="10 11">6.3.2.10</ecNumber>
    </recommendedName>
    <alternativeName>
        <fullName evidence="10">D-alanyl-D-alanine-adding enzyme</fullName>
    </alternativeName>
</protein>
<dbReference type="GO" id="GO:0008360">
    <property type="term" value="P:regulation of cell shape"/>
    <property type="evidence" value="ECO:0007669"/>
    <property type="project" value="UniProtKB-KW"/>
</dbReference>
<keyword evidence="5 10" id="KW-0067">ATP-binding</keyword>
<dbReference type="InterPro" id="IPR051046">
    <property type="entry name" value="MurCDEF_CellWall_CoF430Synth"/>
</dbReference>
<evidence type="ECO:0000256" key="4">
    <source>
        <dbReference type="ARBA" id="ARBA00022741"/>
    </source>
</evidence>
<keyword evidence="1 10" id="KW-0963">Cytoplasm</keyword>
<dbReference type="NCBIfam" id="TIGR01143">
    <property type="entry name" value="murF"/>
    <property type="match status" value="1"/>
</dbReference>
<dbReference type="UniPathway" id="UPA00219"/>
<dbReference type="InterPro" id="IPR036615">
    <property type="entry name" value="Mur_ligase_C_dom_sf"/>
</dbReference>
<dbReference type="GO" id="GO:0008766">
    <property type="term" value="F:UDP-N-acetylmuramoylalanyl-D-glutamyl-2,6-diaminopimelate-D-alanyl-D-alanine ligase activity"/>
    <property type="evidence" value="ECO:0007669"/>
    <property type="project" value="RHEA"/>
</dbReference>
<dbReference type="InterPro" id="IPR013221">
    <property type="entry name" value="Mur_ligase_cen"/>
</dbReference>
<proteinExistence type="inferred from homology"/>
<keyword evidence="4 10" id="KW-0547">Nucleotide-binding</keyword>
<dbReference type="GO" id="GO:0071555">
    <property type="term" value="P:cell wall organization"/>
    <property type="evidence" value="ECO:0007669"/>
    <property type="project" value="UniProtKB-KW"/>
</dbReference>
<dbReference type="PANTHER" id="PTHR43024:SF1">
    <property type="entry name" value="UDP-N-ACETYLMURAMOYL-TRIPEPTIDE--D-ALANYL-D-ALANINE LIGASE"/>
    <property type="match status" value="1"/>
</dbReference>
<dbReference type="Pfam" id="PF01225">
    <property type="entry name" value="Mur_ligase"/>
    <property type="match status" value="1"/>
</dbReference>
<dbReference type="SUPFAM" id="SSF53623">
    <property type="entry name" value="MurD-like peptide ligases, catalytic domain"/>
    <property type="match status" value="1"/>
</dbReference>
<evidence type="ECO:0000313" key="16">
    <source>
        <dbReference type="Proteomes" id="UP000316008"/>
    </source>
</evidence>
<keyword evidence="8 10" id="KW-0131">Cell cycle</keyword>
<accession>A0A556MJU3</accession>
<evidence type="ECO:0000256" key="3">
    <source>
        <dbReference type="ARBA" id="ARBA00022618"/>
    </source>
</evidence>
<evidence type="ECO:0000256" key="10">
    <source>
        <dbReference type="HAMAP-Rule" id="MF_02019"/>
    </source>
</evidence>
<evidence type="ECO:0000256" key="9">
    <source>
        <dbReference type="ARBA" id="ARBA00023316"/>
    </source>
</evidence>
<dbReference type="EC" id="6.3.2.10" evidence="10 11"/>
<keyword evidence="9 10" id="KW-0961">Cell wall biogenesis/degradation</keyword>
<dbReference type="GO" id="GO:0005737">
    <property type="term" value="C:cytoplasm"/>
    <property type="evidence" value="ECO:0007669"/>
    <property type="project" value="UniProtKB-SubCell"/>
</dbReference>
<reference evidence="15 16" key="1">
    <citation type="submission" date="2019-07" db="EMBL/GenBank/DDBJ databases">
        <authorList>
            <person name="Huq M.A."/>
        </authorList>
    </citation>
    <scope>NUCLEOTIDE SEQUENCE [LARGE SCALE GENOMIC DNA]</scope>
    <source>
        <strain evidence="15 16">MAH-3</strain>
    </source>
</reference>
<evidence type="ECO:0000256" key="7">
    <source>
        <dbReference type="ARBA" id="ARBA00022984"/>
    </source>
</evidence>
<evidence type="ECO:0000313" key="15">
    <source>
        <dbReference type="EMBL" id="TSJ40143.1"/>
    </source>
</evidence>
<dbReference type="Proteomes" id="UP000316008">
    <property type="component" value="Unassembled WGS sequence"/>
</dbReference>
<dbReference type="Gene3D" id="3.40.1390.10">
    <property type="entry name" value="MurE/MurF, N-terminal domain"/>
    <property type="match status" value="1"/>
</dbReference>
<dbReference type="RefSeq" id="WP_144334271.1">
    <property type="nucleotide sequence ID" value="NZ_VLPL01000009.1"/>
</dbReference>
<keyword evidence="6 10" id="KW-0133">Cell shape</keyword>
<organism evidence="15 16">
    <name type="scientific">Fluviicola chungangensis</name>
    <dbReference type="NCBI Taxonomy" id="2597671"/>
    <lineage>
        <taxon>Bacteria</taxon>
        <taxon>Pseudomonadati</taxon>
        <taxon>Bacteroidota</taxon>
        <taxon>Flavobacteriia</taxon>
        <taxon>Flavobacteriales</taxon>
        <taxon>Crocinitomicaceae</taxon>
        <taxon>Fluviicola</taxon>
    </lineage>
</organism>
<keyword evidence="16" id="KW-1185">Reference proteome</keyword>
<dbReference type="GO" id="GO:0051301">
    <property type="term" value="P:cell division"/>
    <property type="evidence" value="ECO:0007669"/>
    <property type="project" value="UniProtKB-KW"/>
</dbReference>
<evidence type="ECO:0000256" key="5">
    <source>
        <dbReference type="ARBA" id="ARBA00022840"/>
    </source>
</evidence>
<evidence type="ECO:0000256" key="11">
    <source>
        <dbReference type="RuleBase" id="RU004136"/>
    </source>
</evidence>
<evidence type="ECO:0000256" key="6">
    <source>
        <dbReference type="ARBA" id="ARBA00022960"/>
    </source>
</evidence>
<evidence type="ECO:0000259" key="12">
    <source>
        <dbReference type="Pfam" id="PF01225"/>
    </source>
</evidence>
<dbReference type="Pfam" id="PF08245">
    <property type="entry name" value="Mur_ligase_M"/>
    <property type="match status" value="1"/>
</dbReference>
<keyword evidence="3 10" id="KW-0132">Cell division</keyword>
<comment type="catalytic activity">
    <reaction evidence="10 11">
        <text>D-alanyl-D-alanine + UDP-N-acetyl-alpha-D-muramoyl-L-alanyl-gamma-D-glutamyl-meso-2,6-diaminopimelate + ATP = UDP-N-acetyl-alpha-D-muramoyl-L-alanyl-gamma-D-glutamyl-meso-2,6-diaminopimeloyl-D-alanyl-D-alanine + ADP + phosphate + H(+)</text>
        <dbReference type="Rhea" id="RHEA:28374"/>
        <dbReference type="ChEBI" id="CHEBI:15378"/>
        <dbReference type="ChEBI" id="CHEBI:30616"/>
        <dbReference type="ChEBI" id="CHEBI:43474"/>
        <dbReference type="ChEBI" id="CHEBI:57822"/>
        <dbReference type="ChEBI" id="CHEBI:61386"/>
        <dbReference type="ChEBI" id="CHEBI:83905"/>
        <dbReference type="ChEBI" id="CHEBI:456216"/>
        <dbReference type="EC" id="6.3.2.10"/>
    </reaction>
</comment>
<dbReference type="SUPFAM" id="SSF53244">
    <property type="entry name" value="MurD-like peptide ligases, peptide-binding domain"/>
    <property type="match status" value="1"/>
</dbReference>
<dbReference type="InterPro" id="IPR036565">
    <property type="entry name" value="Mur-like_cat_sf"/>
</dbReference>
<keyword evidence="7 10" id="KW-0573">Peptidoglycan synthesis</keyword>
<keyword evidence="2 10" id="KW-0436">Ligase</keyword>
<dbReference type="AlphaFoldDB" id="A0A556MJU3"/>
<dbReference type="HAMAP" id="MF_02019">
    <property type="entry name" value="MurF"/>
    <property type="match status" value="1"/>
</dbReference>
<comment type="caution">
    <text evidence="15">The sequence shown here is derived from an EMBL/GenBank/DDBJ whole genome shotgun (WGS) entry which is preliminary data.</text>
</comment>
<feature type="domain" description="Mur ligase N-terminal catalytic" evidence="12">
    <location>
        <begin position="12"/>
        <end position="58"/>
    </location>
</feature>
<evidence type="ECO:0000259" key="13">
    <source>
        <dbReference type="Pfam" id="PF02875"/>
    </source>
</evidence>
<dbReference type="EMBL" id="VLPL01000009">
    <property type="protein sequence ID" value="TSJ40143.1"/>
    <property type="molecule type" value="Genomic_DNA"/>
</dbReference>
<gene>
    <name evidence="10" type="primary">murF</name>
    <name evidence="15" type="ORF">FO442_16220</name>
</gene>